<dbReference type="InterPro" id="IPR037883">
    <property type="entry name" value="Knr4/Smi1-like_sf"/>
</dbReference>
<sequence length="140" mass="16084">MYDYLYNVIKENESKGDFTYAKVTDSMLTESETRLGLKIPDAYRWFLINFGQGGIGGIEVLGIGKNGKMVFVDETIKFRSYGLPQDVILIENCDEWVYCIQSQNGKVGMWAPGDTKYKESYESFEAYLLDRINDILENRS</sequence>
<dbReference type="Gene3D" id="3.40.1580.10">
    <property type="entry name" value="SMI1/KNR4-like"/>
    <property type="match status" value="1"/>
</dbReference>
<dbReference type="EMBL" id="FWXW01000007">
    <property type="protein sequence ID" value="SMC80657.1"/>
    <property type="molecule type" value="Genomic_DNA"/>
</dbReference>
<gene>
    <name evidence="1" type="ORF">SAMN02745168_2589</name>
</gene>
<evidence type="ECO:0000313" key="1">
    <source>
        <dbReference type="EMBL" id="SMC80657.1"/>
    </source>
</evidence>
<dbReference type="RefSeq" id="WP_084235262.1">
    <property type="nucleotide sequence ID" value="NZ_FWXW01000007.1"/>
</dbReference>
<organism evidence="1 2">
    <name type="scientific">Papillibacter cinnamivorans DSM 12816</name>
    <dbReference type="NCBI Taxonomy" id="1122930"/>
    <lineage>
        <taxon>Bacteria</taxon>
        <taxon>Bacillati</taxon>
        <taxon>Bacillota</taxon>
        <taxon>Clostridia</taxon>
        <taxon>Eubacteriales</taxon>
        <taxon>Oscillospiraceae</taxon>
        <taxon>Papillibacter</taxon>
    </lineage>
</organism>
<protein>
    <submittedName>
        <fullName evidence="1">SMI1-KNR4 cell-wall</fullName>
    </submittedName>
</protein>
<dbReference type="Pfam" id="PF14567">
    <property type="entry name" value="SUKH_5"/>
    <property type="match status" value="1"/>
</dbReference>
<proteinExistence type="predicted"/>
<name>A0A1W2C5X0_9FIRM</name>
<dbReference type="SUPFAM" id="SSF160631">
    <property type="entry name" value="SMI1/KNR4-like"/>
    <property type="match status" value="1"/>
</dbReference>
<reference evidence="1 2" key="1">
    <citation type="submission" date="2017-04" db="EMBL/GenBank/DDBJ databases">
        <authorList>
            <person name="Afonso C.L."/>
            <person name="Miller P.J."/>
            <person name="Scott M.A."/>
            <person name="Spackman E."/>
            <person name="Goraichik I."/>
            <person name="Dimitrov K.M."/>
            <person name="Suarez D.L."/>
            <person name="Swayne D.E."/>
        </authorList>
    </citation>
    <scope>NUCLEOTIDE SEQUENCE [LARGE SCALE GENOMIC DNA]</scope>
    <source>
        <strain evidence="1 2">DSM 12816</strain>
    </source>
</reference>
<accession>A0A1W2C5X0</accession>
<dbReference type="OrthoDB" id="5880263at2"/>
<dbReference type="Proteomes" id="UP000192790">
    <property type="component" value="Unassembled WGS sequence"/>
</dbReference>
<evidence type="ECO:0000313" key="2">
    <source>
        <dbReference type="Proteomes" id="UP000192790"/>
    </source>
</evidence>
<keyword evidence="2" id="KW-1185">Reference proteome</keyword>
<dbReference type="AlphaFoldDB" id="A0A1W2C5X0"/>